<feature type="transmembrane region" description="Helical" evidence="5">
    <location>
        <begin position="243"/>
        <end position="265"/>
    </location>
</feature>
<comment type="subcellular location">
    <subcellularLocation>
        <location evidence="1">Membrane</location>
        <topology evidence="1">Multi-pass membrane protein</topology>
    </subcellularLocation>
</comment>
<evidence type="ECO:0000259" key="6">
    <source>
        <dbReference type="Pfam" id="PF00182"/>
    </source>
</evidence>
<feature type="domain" description="Neurotransmitter-gated ion-channel transmembrane" evidence="8">
    <location>
        <begin position="249"/>
        <end position="338"/>
    </location>
</feature>
<dbReference type="Pfam" id="PF02932">
    <property type="entry name" value="Neur_chan_memb"/>
    <property type="match status" value="1"/>
</dbReference>
<evidence type="ECO:0000256" key="1">
    <source>
        <dbReference type="ARBA" id="ARBA00004141"/>
    </source>
</evidence>
<feature type="transmembrane region" description="Helical" evidence="5">
    <location>
        <begin position="277"/>
        <end position="295"/>
    </location>
</feature>
<keyword evidence="4 5" id="KW-0472">Membrane</keyword>
<evidence type="ECO:0000256" key="5">
    <source>
        <dbReference type="SAM" id="Phobius"/>
    </source>
</evidence>
<dbReference type="PANTHER" id="PTHR47836:SF2">
    <property type="entry name" value="GLYCOSIDE HYDROLASE FAMILY 19 CATALYTIC DOMAIN-CONTAINING PROTEIN"/>
    <property type="match status" value="1"/>
</dbReference>
<keyword evidence="10" id="KW-1185">Reference proteome</keyword>
<feature type="domain" description="Glycoside hydrolase family 19 catalytic" evidence="6">
    <location>
        <begin position="657"/>
        <end position="817"/>
    </location>
</feature>
<dbReference type="InterPro" id="IPR000726">
    <property type="entry name" value="Glyco_hydro_19_cat"/>
</dbReference>
<dbReference type="CDD" id="cd18989">
    <property type="entry name" value="LGIC_ECD_cation"/>
    <property type="match status" value="1"/>
</dbReference>
<evidence type="ECO:0000256" key="2">
    <source>
        <dbReference type="ARBA" id="ARBA00022692"/>
    </source>
</evidence>
<evidence type="ECO:0000313" key="9">
    <source>
        <dbReference type="EMBL" id="KAK6753872.1"/>
    </source>
</evidence>
<dbReference type="Proteomes" id="UP001303046">
    <property type="component" value="Unassembled WGS sequence"/>
</dbReference>
<dbReference type="PRINTS" id="PR00252">
    <property type="entry name" value="NRIONCHANNEL"/>
</dbReference>
<evidence type="ECO:0000256" key="3">
    <source>
        <dbReference type="ARBA" id="ARBA00022989"/>
    </source>
</evidence>
<reference evidence="9 10" key="1">
    <citation type="submission" date="2023-08" db="EMBL/GenBank/DDBJ databases">
        <title>A Necator americanus chromosomal reference genome.</title>
        <authorList>
            <person name="Ilik V."/>
            <person name="Petrzelkova K.J."/>
            <person name="Pardy F."/>
            <person name="Fuh T."/>
            <person name="Niatou-Singa F.S."/>
            <person name="Gouil Q."/>
            <person name="Baker L."/>
            <person name="Ritchie M.E."/>
            <person name="Jex A.R."/>
            <person name="Gazzola D."/>
            <person name="Li H."/>
            <person name="Toshio Fujiwara R."/>
            <person name="Zhan B."/>
            <person name="Aroian R.V."/>
            <person name="Pafco B."/>
            <person name="Schwarz E.M."/>
        </authorList>
    </citation>
    <scope>NUCLEOTIDE SEQUENCE [LARGE SCALE GENOMIC DNA]</scope>
    <source>
        <strain evidence="9 10">Aroian</strain>
        <tissue evidence="9">Whole animal</tissue>
    </source>
</reference>
<dbReference type="SUPFAM" id="SSF63712">
    <property type="entry name" value="Nicotinic receptor ligand binding domain-like"/>
    <property type="match status" value="1"/>
</dbReference>
<feature type="transmembrane region" description="Helical" evidence="5">
    <location>
        <begin position="307"/>
        <end position="329"/>
    </location>
</feature>
<evidence type="ECO:0000259" key="7">
    <source>
        <dbReference type="Pfam" id="PF02931"/>
    </source>
</evidence>
<proteinExistence type="predicted"/>
<organism evidence="9 10">
    <name type="scientific">Necator americanus</name>
    <name type="common">Human hookworm</name>
    <dbReference type="NCBI Taxonomy" id="51031"/>
    <lineage>
        <taxon>Eukaryota</taxon>
        <taxon>Metazoa</taxon>
        <taxon>Ecdysozoa</taxon>
        <taxon>Nematoda</taxon>
        <taxon>Chromadorea</taxon>
        <taxon>Rhabditida</taxon>
        <taxon>Rhabditina</taxon>
        <taxon>Rhabditomorpha</taxon>
        <taxon>Strongyloidea</taxon>
        <taxon>Ancylostomatidae</taxon>
        <taxon>Bunostominae</taxon>
        <taxon>Necator</taxon>
    </lineage>
</organism>
<gene>
    <name evidence="9" type="primary">Necator_chrV.g17870</name>
    <name evidence="9" type="ORF">RB195_013080</name>
</gene>
<keyword evidence="2 5" id="KW-0812">Transmembrane</keyword>
<dbReference type="Gene3D" id="2.70.170.10">
    <property type="entry name" value="Neurotransmitter-gated ion-channel ligand-binding domain"/>
    <property type="match status" value="1"/>
</dbReference>
<dbReference type="Pfam" id="PF02931">
    <property type="entry name" value="Neur_chan_LBD"/>
    <property type="match status" value="1"/>
</dbReference>
<dbReference type="Gene3D" id="3.30.20.10">
    <property type="entry name" value="Endochitinase, domain 2"/>
    <property type="match status" value="1"/>
</dbReference>
<dbReference type="Pfam" id="PF00182">
    <property type="entry name" value="Glyco_hydro_19"/>
    <property type="match status" value="1"/>
</dbReference>
<keyword evidence="3 5" id="KW-1133">Transmembrane helix</keyword>
<evidence type="ECO:0000256" key="4">
    <source>
        <dbReference type="ARBA" id="ARBA00023136"/>
    </source>
</evidence>
<feature type="domain" description="Neurotransmitter-gated ion-channel ligand-binding" evidence="7">
    <location>
        <begin position="36"/>
        <end position="241"/>
    </location>
</feature>
<dbReference type="InterPro" id="IPR036734">
    <property type="entry name" value="Neur_chan_lig-bd_sf"/>
</dbReference>
<dbReference type="InterPro" id="IPR036719">
    <property type="entry name" value="Neuro-gated_channel_TM_sf"/>
</dbReference>
<dbReference type="EMBL" id="JAVFWL010000005">
    <property type="protein sequence ID" value="KAK6753872.1"/>
    <property type="molecule type" value="Genomic_DNA"/>
</dbReference>
<evidence type="ECO:0000259" key="8">
    <source>
        <dbReference type="Pfam" id="PF02932"/>
    </source>
</evidence>
<dbReference type="CDD" id="cd00325">
    <property type="entry name" value="chitinase_GH19"/>
    <property type="match status" value="1"/>
</dbReference>
<evidence type="ECO:0000313" key="10">
    <source>
        <dbReference type="Proteomes" id="UP001303046"/>
    </source>
</evidence>
<dbReference type="Gene3D" id="1.10.530.10">
    <property type="match status" value="1"/>
</dbReference>
<sequence length="909" mass="102901">MNGLILCETLLRIEKAIISVLRLSENASAFPSKTHEIFAKIFNGYNRHIRPVRNLSTTTVVFMDNGLRSIINTDEVNQVLVLKEWLRMFWKDEFLTWDPAEFDNITEIKVPRSLIWLPDVIRIDVLDQSQLMEDDRSFVLLDHMGFVRHSVDHVLKVFCDYKITMFPFDRQNCSIHYEPWHSTQKEVFIEVHPEADINNYRPSNEWDLISYTARTGLGSYPQILSQSTARAYYDIVIKRRPHYYVACFMLPCFIIMELSLLGLFSPSSDNGEHNEKVTMGLTSLLSMSVLLLMISENLPKTNEGLPILGFFVLVEILIGALATATTVYVSHLQSSWRHNENIPSYLVMLTRFQFCLSRVYKNDMDSEFSIEECNHTDSILKRDSIARSQILARIGNFEHNVRVISANLQRKAAQKRLRRILSREEKKATIYHGNVPNDQIRDNEKKQMLWHRILQVLQTMNTIRGPSNPVSTIPSKSGLEKIARPGGSTFGILPVSQCPLAGKYGTGPPSNCAMPSDPNNLPPSALETWFTKDVFNDLFPFANLGWGSNPCFPYSYEAFVIAARYFPDFGTSSPNSIYSQTENTRRDLAAFFAHAVQETGENNAGLYDGKRSLNDAADCFYRGGFYNWFEGGPTSSFLDQAAPGHDPTDGDKCIAAGKYCAESPEITYFYPCSKNKSGEFFKGCYFGRGAIQISYNYNYGQFMDYLKTRNITADLLSEPNLIMTKMDPPLAILASLWFYMTPQPPKPAMHDIVMGTWNSGAQNAAAGYTGPIFGPTSLIINNECNGEDLQEPGGPGESRRIKAFKWFCAYFGVPAGADKLLSCKDMPVKFDAIRYNYSYQPDWSSTWKDQPCNCAPAGYGGLIPYFDPAYYPEKFVNMNEVNRLRCVASVYANPSMYSLTNTTSACLNY</sequence>
<dbReference type="Gene3D" id="1.20.58.390">
    <property type="entry name" value="Neurotransmitter-gated ion-channel transmembrane domain"/>
    <property type="match status" value="1"/>
</dbReference>
<dbReference type="SUPFAM" id="SSF90112">
    <property type="entry name" value="Neurotransmitter-gated ion-channel transmembrane pore"/>
    <property type="match status" value="1"/>
</dbReference>
<dbReference type="PANTHER" id="PTHR47836">
    <property type="entry name" value="PROTEIN CBG09520-RELATED"/>
    <property type="match status" value="1"/>
</dbReference>
<accession>A0ABR1DTW2</accession>
<name>A0ABR1DTW2_NECAM</name>
<dbReference type="InterPro" id="IPR006029">
    <property type="entry name" value="Neurotrans-gated_channel_TM"/>
</dbReference>
<comment type="caution">
    <text evidence="9">The sequence shown here is derived from an EMBL/GenBank/DDBJ whole genome shotgun (WGS) entry which is preliminary data.</text>
</comment>
<dbReference type="InterPro" id="IPR023346">
    <property type="entry name" value="Lysozyme-like_dom_sf"/>
</dbReference>
<dbReference type="InterPro" id="IPR038050">
    <property type="entry name" value="Neuro_actylchol_rec"/>
</dbReference>
<dbReference type="InterPro" id="IPR006202">
    <property type="entry name" value="Neur_chan_lig-bd"/>
</dbReference>
<protein>
    <submittedName>
        <fullName evidence="9">Uncharacterized protein</fullName>
    </submittedName>
</protein>
<dbReference type="SUPFAM" id="SSF53955">
    <property type="entry name" value="Lysozyme-like"/>
    <property type="match status" value="1"/>
</dbReference>
<dbReference type="InterPro" id="IPR006201">
    <property type="entry name" value="Neur_channel"/>
</dbReference>